<evidence type="ECO:0000256" key="1">
    <source>
        <dbReference type="SAM" id="MobiDB-lite"/>
    </source>
</evidence>
<feature type="region of interest" description="Disordered" evidence="1">
    <location>
        <begin position="198"/>
        <end position="239"/>
    </location>
</feature>
<dbReference type="EMBL" id="OW240919">
    <property type="protein sequence ID" value="CAH2311158.1"/>
    <property type="molecule type" value="Genomic_DNA"/>
</dbReference>
<protein>
    <submittedName>
        <fullName evidence="2">Uncharacterized protein</fullName>
    </submittedName>
</protein>
<dbReference type="Pfam" id="PF06246">
    <property type="entry name" value="Isy1"/>
    <property type="match status" value="1"/>
</dbReference>
<dbReference type="InterPro" id="IPR009360">
    <property type="entry name" value="Isy1"/>
</dbReference>
<evidence type="ECO:0000313" key="3">
    <source>
        <dbReference type="Proteomes" id="UP001295444"/>
    </source>
</evidence>
<accession>A0AAD1WH90</accession>
<sequence length="256" mass="29193">MARNEEKQQGKLNRLWLQREREEGRIRDINHSRPRLSALNTASNVKKWIPSIKSEINYYLEQSQLSHYSERKIQEFQDKIETLRKEYQSFLWKLRKLDPSCKEHPWKLRGYSRKRAADGKLPSWLESGEHTGAKLVCAPILNQSTNKAQSDSEETSSDGEKKSLTVESATLVLADQDKPLVFNSEKSHPKHIWLRSSYNEGGSETKPMRDILLSKNPAPRGDLSAPSLEGKQGDLPGSGMKGILGLECYISSEEEN</sequence>
<dbReference type="Proteomes" id="UP001295444">
    <property type="component" value="Chromosome 08"/>
</dbReference>
<dbReference type="GO" id="GO:0000350">
    <property type="term" value="P:generation of catalytic spliceosome for second transesterification step"/>
    <property type="evidence" value="ECO:0007669"/>
    <property type="project" value="InterPro"/>
</dbReference>
<reference evidence="2" key="1">
    <citation type="submission" date="2022-03" db="EMBL/GenBank/DDBJ databases">
        <authorList>
            <person name="Alioto T."/>
            <person name="Alioto T."/>
            <person name="Gomez Garrido J."/>
        </authorList>
    </citation>
    <scope>NUCLEOTIDE SEQUENCE</scope>
</reference>
<organism evidence="2 3">
    <name type="scientific">Pelobates cultripes</name>
    <name type="common">Western spadefoot toad</name>
    <dbReference type="NCBI Taxonomy" id="61616"/>
    <lineage>
        <taxon>Eukaryota</taxon>
        <taxon>Metazoa</taxon>
        <taxon>Chordata</taxon>
        <taxon>Craniata</taxon>
        <taxon>Vertebrata</taxon>
        <taxon>Euteleostomi</taxon>
        <taxon>Amphibia</taxon>
        <taxon>Batrachia</taxon>
        <taxon>Anura</taxon>
        <taxon>Pelobatoidea</taxon>
        <taxon>Pelobatidae</taxon>
        <taxon>Pelobates</taxon>
    </lineage>
</organism>
<keyword evidence="3" id="KW-1185">Reference proteome</keyword>
<name>A0AAD1WH90_PELCU</name>
<proteinExistence type="predicted"/>
<dbReference type="AlphaFoldDB" id="A0AAD1WH90"/>
<evidence type="ECO:0000313" key="2">
    <source>
        <dbReference type="EMBL" id="CAH2311158.1"/>
    </source>
</evidence>
<gene>
    <name evidence="2" type="ORF">PECUL_23A050389</name>
</gene>